<dbReference type="InterPro" id="IPR003598">
    <property type="entry name" value="Ig_sub2"/>
</dbReference>
<keyword evidence="1 5" id="KW-0732">Signal</keyword>
<dbReference type="InterPro" id="IPR013098">
    <property type="entry name" value="Ig_I-set"/>
</dbReference>
<keyword evidence="8" id="KW-1185">Reference proteome</keyword>
<feature type="domain" description="Ig-like" evidence="6">
    <location>
        <begin position="222"/>
        <end position="305"/>
    </location>
</feature>
<evidence type="ECO:0000256" key="4">
    <source>
        <dbReference type="ARBA" id="ARBA00023319"/>
    </source>
</evidence>
<dbReference type="InterPro" id="IPR003599">
    <property type="entry name" value="Ig_sub"/>
</dbReference>
<dbReference type="PANTHER" id="PTHR44337">
    <property type="entry name" value="CARCINOEMBRYONIC ANTIGEN-RELATED CELL ADHESION MOLECULE 8"/>
    <property type="match status" value="1"/>
</dbReference>
<evidence type="ECO:0000256" key="5">
    <source>
        <dbReference type="SAM" id="SignalP"/>
    </source>
</evidence>
<dbReference type="SUPFAM" id="SSF48726">
    <property type="entry name" value="Immunoglobulin"/>
    <property type="match status" value="3"/>
</dbReference>
<dbReference type="OrthoDB" id="10012075at2759"/>
<dbReference type="InterPro" id="IPR007110">
    <property type="entry name" value="Ig-like_dom"/>
</dbReference>
<organism evidence="7 8">
    <name type="scientific">Sparus aurata</name>
    <name type="common">Gilthead sea bream</name>
    <dbReference type="NCBI Taxonomy" id="8175"/>
    <lineage>
        <taxon>Eukaryota</taxon>
        <taxon>Metazoa</taxon>
        <taxon>Chordata</taxon>
        <taxon>Craniata</taxon>
        <taxon>Vertebrata</taxon>
        <taxon>Euteleostomi</taxon>
        <taxon>Actinopterygii</taxon>
        <taxon>Neopterygii</taxon>
        <taxon>Teleostei</taxon>
        <taxon>Neoteleostei</taxon>
        <taxon>Acanthomorphata</taxon>
        <taxon>Eupercaria</taxon>
        <taxon>Spariformes</taxon>
        <taxon>Sparidae</taxon>
        <taxon>Sparus</taxon>
    </lineage>
</organism>
<dbReference type="PANTHER" id="PTHR44337:SF20">
    <property type="entry name" value="CARCINOEMBRYONIC ANTIGEN-RELATED CELL ADHESION MOLECULE 5-RELATED"/>
    <property type="match status" value="1"/>
</dbReference>
<reference evidence="7" key="2">
    <citation type="submission" date="2025-08" db="UniProtKB">
        <authorList>
            <consortium name="Ensembl"/>
        </authorList>
    </citation>
    <scope>IDENTIFICATION</scope>
</reference>
<dbReference type="InterPro" id="IPR013783">
    <property type="entry name" value="Ig-like_fold"/>
</dbReference>
<dbReference type="InterPro" id="IPR052598">
    <property type="entry name" value="IgSF_CEA-related"/>
</dbReference>
<dbReference type="InParanoid" id="A0A671W9L5"/>
<evidence type="ECO:0000256" key="2">
    <source>
        <dbReference type="ARBA" id="ARBA00023157"/>
    </source>
</evidence>
<dbReference type="RefSeq" id="XP_030248469.1">
    <property type="nucleotide sequence ID" value="XM_030392609.1"/>
</dbReference>
<reference evidence="7" key="3">
    <citation type="submission" date="2025-09" db="UniProtKB">
        <authorList>
            <consortium name="Ensembl"/>
        </authorList>
    </citation>
    <scope>IDENTIFICATION</scope>
</reference>
<dbReference type="Ensembl" id="ENSSAUT00010037666.1">
    <property type="protein sequence ID" value="ENSSAUP00010035758.1"/>
    <property type="gene ID" value="ENSSAUG00010015140.1"/>
</dbReference>
<evidence type="ECO:0000256" key="3">
    <source>
        <dbReference type="ARBA" id="ARBA00023180"/>
    </source>
</evidence>
<dbReference type="GeneID" id="115566684"/>
<protein>
    <submittedName>
        <fullName evidence="7">Carcinoembryonic antigen-related cell adhesion molecule 2-like</fullName>
    </submittedName>
</protein>
<keyword evidence="3" id="KW-0325">Glycoprotein</keyword>
<dbReference type="CDD" id="cd00096">
    <property type="entry name" value="Ig"/>
    <property type="match status" value="1"/>
</dbReference>
<proteinExistence type="predicted"/>
<dbReference type="InterPro" id="IPR036179">
    <property type="entry name" value="Ig-like_dom_sf"/>
</dbReference>
<evidence type="ECO:0000313" key="7">
    <source>
        <dbReference type="Ensembl" id="ENSSAUP00010035758.1"/>
    </source>
</evidence>
<feature type="chain" id="PRO_5025523408" evidence="5">
    <location>
        <begin position="22"/>
        <end position="324"/>
    </location>
</feature>
<dbReference type="SMART" id="SM00409">
    <property type="entry name" value="IG"/>
    <property type="match status" value="3"/>
</dbReference>
<dbReference type="Gene3D" id="2.60.40.10">
    <property type="entry name" value="Immunoglobulins"/>
    <property type="match status" value="3"/>
</dbReference>
<name>A0A671W9L5_SPAAU</name>
<dbReference type="Pfam" id="PF00047">
    <property type="entry name" value="ig"/>
    <property type="match status" value="1"/>
</dbReference>
<keyword evidence="2" id="KW-1015">Disulfide bond</keyword>
<dbReference type="Proteomes" id="UP000472265">
    <property type="component" value="Chromosome 17"/>
</dbReference>
<feature type="signal peptide" evidence="5">
    <location>
        <begin position="1"/>
        <end position="21"/>
    </location>
</feature>
<dbReference type="GeneTree" id="ENSGT01100000263479"/>
<evidence type="ECO:0000259" key="6">
    <source>
        <dbReference type="PROSITE" id="PS50835"/>
    </source>
</evidence>
<dbReference type="SMART" id="SM00408">
    <property type="entry name" value="IGc2"/>
    <property type="match status" value="2"/>
</dbReference>
<evidence type="ECO:0000256" key="1">
    <source>
        <dbReference type="ARBA" id="ARBA00022729"/>
    </source>
</evidence>
<reference evidence="7" key="1">
    <citation type="submission" date="2021-04" db="EMBL/GenBank/DDBJ databases">
        <authorList>
            <consortium name="Wellcome Sanger Institute Data Sharing"/>
        </authorList>
    </citation>
    <scope>NUCLEOTIDE SEQUENCE [LARGE SCALE GENOMIC DNA]</scope>
</reference>
<dbReference type="OMA" id="TIRQFTW"/>
<dbReference type="InterPro" id="IPR013151">
    <property type="entry name" value="Immunoglobulin_dom"/>
</dbReference>
<accession>A0A671W9L5</accession>
<dbReference type="AlphaFoldDB" id="A0A671W9L5"/>
<dbReference type="Pfam" id="PF07679">
    <property type="entry name" value="I-set"/>
    <property type="match status" value="1"/>
</dbReference>
<keyword evidence="4" id="KW-0393">Immunoglobulin domain</keyword>
<dbReference type="PROSITE" id="PS50835">
    <property type="entry name" value="IG_LIKE"/>
    <property type="match status" value="2"/>
</dbReference>
<feature type="domain" description="Ig-like" evidence="6">
    <location>
        <begin position="113"/>
        <end position="214"/>
    </location>
</feature>
<gene>
    <name evidence="7" type="primary">LOC115566684</name>
</gene>
<dbReference type="Pfam" id="PF13927">
    <property type="entry name" value="Ig_3"/>
    <property type="match status" value="1"/>
</dbReference>
<sequence>MNYTFLRSTILVLLSSGLCHGTGVLTVDSIRRAAGESVTFTTSVTPTAEPFLALTWSFNGTTNVVTSTSVDVVGQGYENRISLDRLTGSLVLRNLTEKDTGEYELIIIPYGAPQIQGTAKLVVLTKVSILPTACPTEDLIEGKTSVNLTCDASGVVVTRVWTKDGQPLASGHRFSFHDGNRVLSISPVDRKDTGEFLCNVSNDFSFDTAKCNLKVYYGPDRPDLSQKPIGAELEDSVTLICSADSLPKADFVWTFNNKKIYGSRLYIHEMEWWHLGRYTCTATNAITGLEASVFHTLSDSSTSISGSMSMMVCTVLTSVGLMLV</sequence>
<evidence type="ECO:0000313" key="8">
    <source>
        <dbReference type="Proteomes" id="UP000472265"/>
    </source>
</evidence>